<organism evidence="1 2">
    <name type="scientific">Rheinheimera tilapiae</name>
    <dbReference type="NCBI Taxonomy" id="875043"/>
    <lineage>
        <taxon>Bacteria</taxon>
        <taxon>Pseudomonadati</taxon>
        <taxon>Pseudomonadota</taxon>
        <taxon>Gammaproteobacteria</taxon>
        <taxon>Chromatiales</taxon>
        <taxon>Chromatiaceae</taxon>
        <taxon>Rheinheimera</taxon>
    </lineage>
</organism>
<protein>
    <recommendedName>
        <fullName evidence="3">Flagellar protein FliT</fullName>
    </recommendedName>
</protein>
<sequence length="99" mass="11110">MNSLAADIKCCREAIQSLLTLENYDTSTFSSLWQTYQHALVRYCESSPAADADLLQSELDWVQLAITHVNSERAAISQQLMNLQQGRKAVGQYGRFPAE</sequence>
<name>A0ABV6BIL6_9GAMM</name>
<comment type="caution">
    <text evidence="1">The sequence shown here is derived from an EMBL/GenBank/DDBJ whole genome shotgun (WGS) entry which is preliminary data.</text>
</comment>
<keyword evidence="2" id="KW-1185">Reference proteome</keyword>
<evidence type="ECO:0008006" key="3">
    <source>
        <dbReference type="Google" id="ProtNLM"/>
    </source>
</evidence>
<evidence type="ECO:0000313" key="1">
    <source>
        <dbReference type="EMBL" id="MFC0050199.1"/>
    </source>
</evidence>
<dbReference type="Proteomes" id="UP001589813">
    <property type="component" value="Unassembled WGS sequence"/>
</dbReference>
<gene>
    <name evidence="1" type="ORF">ACFFJP_18000</name>
</gene>
<dbReference type="EMBL" id="JBHLXP010000005">
    <property type="protein sequence ID" value="MFC0050199.1"/>
    <property type="molecule type" value="Genomic_DNA"/>
</dbReference>
<dbReference type="RefSeq" id="WP_377247534.1">
    <property type="nucleotide sequence ID" value="NZ_JBHLXP010000005.1"/>
</dbReference>
<evidence type="ECO:0000313" key="2">
    <source>
        <dbReference type="Proteomes" id="UP001589813"/>
    </source>
</evidence>
<reference evidence="1 2" key="1">
    <citation type="submission" date="2024-09" db="EMBL/GenBank/DDBJ databases">
        <authorList>
            <person name="Sun Q."/>
            <person name="Mori K."/>
        </authorList>
    </citation>
    <scope>NUCLEOTIDE SEQUENCE [LARGE SCALE GENOMIC DNA]</scope>
    <source>
        <strain evidence="1 2">KCTC 23315</strain>
    </source>
</reference>
<proteinExistence type="predicted"/>
<accession>A0ABV6BIL6</accession>